<name>A0ACC0N2N1_RHOML</name>
<dbReference type="Proteomes" id="UP001062846">
    <property type="component" value="Chromosome 7"/>
</dbReference>
<dbReference type="EMBL" id="CM046394">
    <property type="protein sequence ID" value="KAI8546992.1"/>
    <property type="molecule type" value="Genomic_DNA"/>
</dbReference>
<proteinExistence type="predicted"/>
<evidence type="ECO:0000313" key="1">
    <source>
        <dbReference type="EMBL" id="KAI8546992.1"/>
    </source>
</evidence>
<comment type="caution">
    <text evidence="1">The sequence shown here is derived from an EMBL/GenBank/DDBJ whole genome shotgun (WGS) entry which is preliminary data.</text>
</comment>
<protein>
    <submittedName>
        <fullName evidence="1">Uncharacterized protein</fullName>
    </submittedName>
</protein>
<organism evidence="1 2">
    <name type="scientific">Rhododendron molle</name>
    <name type="common">Chinese azalea</name>
    <name type="synonym">Azalea mollis</name>
    <dbReference type="NCBI Taxonomy" id="49168"/>
    <lineage>
        <taxon>Eukaryota</taxon>
        <taxon>Viridiplantae</taxon>
        <taxon>Streptophyta</taxon>
        <taxon>Embryophyta</taxon>
        <taxon>Tracheophyta</taxon>
        <taxon>Spermatophyta</taxon>
        <taxon>Magnoliopsida</taxon>
        <taxon>eudicotyledons</taxon>
        <taxon>Gunneridae</taxon>
        <taxon>Pentapetalae</taxon>
        <taxon>asterids</taxon>
        <taxon>Ericales</taxon>
        <taxon>Ericaceae</taxon>
        <taxon>Ericoideae</taxon>
        <taxon>Rhodoreae</taxon>
        <taxon>Rhododendron</taxon>
    </lineage>
</organism>
<accession>A0ACC0N2N1</accession>
<evidence type="ECO:0000313" key="2">
    <source>
        <dbReference type="Proteomes" id="UP001062846"/>
    </source>
</evidence>
<keyword evidence="2" id="KW-1185">Reference proteome</keyword>
<sequence>MWDGNFIASRPREGLSTIITNTNQTNNQIKPNSKAHMVVHMDGFDTTCNAPSSLLTQYLDFDPQATPHGPKA</sequence>
<reference evidence="1" key="1">
    <citation type="submission" date="2022-02" db="EMBL/GenBank/DDBJ databases">
        <title>Plant Genome Project.</title>
        <authorList>
            <person name="Zhang R.-G."/>
        </authorList>
    </citation>
    <scope>NUCLEOTIDE SEQUENCE</scope>
    <source>
        <strain evidence="1">AT1</strain>
    </source>
</reference>
<gene>
    <name evidence="1" type="ORF">RHMOL_Rhmol07G0161900</name>
</gene>